<dbReference type="GO" id="GO:0016020">
    <property type="term" value="C:membrane"/>
    <property type="evidence" value="ECO:0007669"/>
    <property type="project" value="UniProtKB-SubCell"/>
</dbReference>
<evidence type="ECO:0000256" key="5">
    <source>
        <dbReference type="ARBA" id="ARBA00023136"/>
    </source>
</evidence>
<sequence length="388" mass="43420">MNKSKNSQNGFAMVFFNILKACIGGGILEYPYLYQQHGVILATFYTTLFGTISLFGCILYMRVNDHYGKNNTLSSISLHIYPKTKVCIDAIILFKCFIVLLSYFCLIHESLTTICNDLNIKTADIPHKGFAMGFTTVGFLFTLPFVMAKHIKTLKKTSFLGMVGVVMLLIASLMFWNTDSGRMHTIGKSLNPITNLGSFVFSYTCHQNIISVHNEADMSYKELCWSIAVVYGCTTLIYVTFGMINYFCFAGRTITNKIFDTWPASNTKTTALTIYTIFLVVTIPLHVHPIKTQISELAKIRSRLKEKALGVLITVVLFIMAVSGLFSFKKVSRFVAQTFSALLVFIIPSFYYLTHSGKKKPVYCGMVVFAIAVGILCLVKTVLDITPN</sequence>
<feature type="transmembrane region" description="Helical" evidence="6">
    <location>
        <begin position="12"/>
        <end position="33"/>
    </location>
</feature>
<evidence type="ECO:0000259" key="7">
    <source>
        <dbReference type="Pfam" id="PF01490"/>
    </source>
</evidence>
<evidence type="ECO:0000256" key="6">
    <source>
        <dbReference type="SAM" id="Phobius"/>
    </source>
</evidence>
<evidence type="ECO:0000256" key="4">
    <source>
        <dbReference type="ARBA" id="ARBA00022989"/>
    </source>
</evidence>
<feature type="domain" description="Amino acid transporter transmembrane" evidence="7">
    <location>
        <begin position="10"/>
        <end position="377"/>
    </location>
</feature>
<organism evidence="8 9">
    <name type="scientific">Enterospora canceri</name>
    <dbReference type="NCBI Taxonomy" id="1081671"/>
    <lineage>
        <taxon>Eukaryota</taxon>
        <taxon>Fungi</taxon>
        <taxon>Fungi incertae sedis</taxon>
        <taxon>Microsporidia</taxon>
        <taxon>Enterocytozoonidae</taxon>
        <taxon>Enterospora</taxon>
    </lineage>
</organism>
<feature type="transmembrane region" description="Helical" evidence="6">
    <location>
        <begin position="308"/>
        <end position="328"/>
    </location>
</feature>
<keyword evidence="4 6" id="KW-1133">Transmembrane helix</keyword>
<feature type="transmembrane region" description="Helical" evidence="6">
    <location>
        <begin position="362"/>
        <end position="383"/>
    </location>
</feature>
<dbReference type="GO" id="GO:0015179">
    <property type="term" value="F:L-amino acid transmembrane transporter activity"/>
    <property type="evidence" value="ECO:0007669"/>
    <property type="project" value="TreeGrafter"/>
</dbReference>
<name>A0A1Y1S6S8_9MICR</name>
<feature type="transmembrane region" description="Helical" evidence="6">
    <location>
        <begin position="225"/>
        <end position="249"/>
    </location>
</feature>
<dbReference type="Proteomes" id="UP000192639">
    <property type="component" value="Unassembled WGS sequence"/>
</dbReference>
<protein>
    <submittedName>
        <fullName evidence="8">Transmembrane amino acid transporter</fullName>
    </submittedName>
</protein>
<feature type="transmembrane region" description="Helical" evidence="6">
    <location>
        <begin position="159"/>
        <end position="176"/>
    </location>
</feature>
<reference evidence="8 9" key="1">
    <citation type="journal article" date="2017" name="Environ. Microbiol.">
        <title>Decay of the glycolytic pathway and adaptation to intranuclear parasitism within Enterocytozoonidae microsporidia.</title>
        <authorList>
            <person name="Wiredu Boakye D."/>
            <person name="Jaroenlak P."/>
            <person name="Prachumwat A."/>
            <person name="Williams T.A."/>
            <person name="Bateman K.S."/>
            <person name="Itsathitphaisarn O."/>
            <person name="Sritunyalucksana K."/>
            <person name="Paszkiewicz K.H."/>
            <person name="Moore K.A."/>
            <person name="Stentiford G.D."/>
            <person name="Williams B.A."/>
        </authorList>
    </citation>
    <scope>NUCLEOTIDE SEQUENCE [LARGE SCALE GENOMIC DNA]</scope>
    <source>
        <strain evidence="8 9">GB1</strain>
    </source>
</reference>
<comment type="subcellular location">
    <subcellularLocation>
        <location evidence="1">Membrane</location>
        <topology evidence="1">Multi-pass membrane protein</topology>
    </subcellularLocation>
</comment>
<evidence type="ECO:0000256" key="2">
    <source>
        <dbReference type="ARBA" id="ARBA00008066"/>
    </source>
</evidence>
<proteinExistence type="inferred from homology"/>
<keyword evidence="9" id="KW-1185">Reference proteome</keyword>
<feature type="transmembrane region" description="Helical" evidence="6">
    <location>
        <begin position="129"/>
        <end position="147"/>
    </location>
</feature>
<gene>
    <name evidence="8" type="ORF">ECANGB1_1427</name>
</gene>
<dbReference type="AlphaFoldDB" id="A0A1Y1S6S8"/>
<accession>A0A1Y1S6S8</accession>
<keyword evidence="5 6" id="KW-0472">Membrane</keyword>
<dbReference type="OrthoDB" id="438545at2759"/>
<dbReference type="EMBL" id="LWDP01000042">
    <property type="protein sequence ID" value="ORD93864.1"/>
    <property type="molecule type" value="Genomic_DNA"/>
</dbReference>
<evidence type="ECO:0000313" key="9">
    <source>
        <dbReference type="Proteomes" id="UP000192639"/>
    </source>
</evidence>
<feature type="transmembrane region" description="Helical" evidence="6">
    <location>
        <begin position="39"/>
        <end position="61"/>
    </location>
</feature>
<comment type="caution">
    <text evidence="8">The sequence shown here is derived from an EMBL/GenBank/DDBJ whole genome shotgun (WGS) entry which is preliminary data.</text>
</comment>
<evidence type="ECO:0000256" key="1">
    <source>
        <dbReference type="ARBA" id="ARBA00004141"/>
    </source>
</evidence>
<comment type="similarity">
    <text evidence="2">Belongs to the amino acid/polyamine transporter 2 family.</text>
</comment>
<dbReference type="InterPro" id="IPR013057">
    <property type="entry name" value="AA_transpt_TM"/>
</dbReference>
<feature type="transmembrane region" description="Helical" evidence="6">
    <location>
        <begin position="86"/>
        <end position="109"/>
    </location>
</feature>
<evidence type="ECO:0000313" key="8">
    <source>
        <dbReference type="EMBL" id="ORD93864.1"/>
    </source>
</evidence>
<keyword evidence="3 6" id="KW-0812">Transmembrane</keyword>
<feature type="transmembrane region" description="Helical" evidence="6">
    <location>
        <begin position="334"/>
        <end position="353"/>
    </location>
</feature>
<dbReference type="VEuPathDB" id="MicrosporidiaDB:ECANGB1_1427"/>
<evidence type="ECO:0000256" key="3">
    <source>
        <dbReference type="ARBA" id="ARBA00022692"/>
    </source>
</evidence>
<dbReference type="Pfam" id="PF01490">
    <property type="entry name" value="Aa_trans"/>
    <property type="match status" value="1"/>
</dbReference>
<dbReference type="PANTHER" id="PTHR22950">
    <property type="entry name" value="AMINO ACID TRANSPORTER"/>
    <property type="match status" value="1"/>
</dbReference>